<dbReference type="GO" id="GO:0005886">
    <property type="term" value="C:plasma membrane"/>
    <property type="evidence" value="ECO:0007669"/>
    <property type="project" value="UniProtKB-SubCell"/>
</dbReference>
<dbReference type="InterPro" id="IPR007507">
    <property type="entry name" value="Glycos_transf_N"/>
</dbReference>
<comment type="catalytic activity">
    <reaction evidence="6 9">
        <text>lipid IVA (E. coli) + CMP-3-deoxy-beta-D-manno-octulosonate = alpha-Kdo-(2-&gt;6)-lipid IVA (E. coli) + CMP + H(+)</text>
        <dbReference type="Rhea" id="RHEA:28066"/>
        <dbReference type="ChEBI" id="CHEBI:15378"/>
        <dbReference type="ChEBI" id="CHEBI:58603"/>
        <dbReference type="ChEBI" id="CHEBI:60364"/>
        <dbReference type="ChEBI" id="CHEBI:60377"/>
        <dbReference type="ChEBI" id="CHEBI:85987"/>
        <dbReference type="EC" id="2.4.99.12"/>
    </reaction>
</comment>
<dbReference type="EC" id="2.4.99.12" evidence="2 9"/>
<dbReference type="PANTHER" id="PTHR42755">
    <property type="entry name" value="3-DEOXY-MANNO-OCTULOSONATE CYTIDYLYLTRANSFERASE"/>
    <property type="match status" value="1"/>
</dbReference>
<dbReference type="GO" id="GO:0009245">
    <property type="term" value="P:lipid A biosynthetic process"/>
    <property type="evidence" value="ECO:0007669"/>
    <property type="project" value="TreeGrafter"/>
</dbReference>
<keyword evidence="9" id="KW-0448">Lipopolysaccharide biosynthesis</keyword>
<evidence type="ECO:0000256" key="5">
    <source>
        <dbReference type="ARBA" id="ARBA00031445"/>
    </source>
</evidence>
<protein>
    <recommendedName>
        <fullName evidence="3 9">3-deoxy-D-manno-octulosonic acid transferase</fullName>
        <shortName evidence="9">Kdo transferase</shortName>
        <ecNumber evidence="2 9">2.4.99.12</ecNumber>
    </recommendedName>
    <alternativeName>
        <fullName evidence="5 9">Lipid IV(A) 3-deoxy-D-manno-octulosonic acid transferase</fullName>
    </alternativeName>
</protein>
<keyword evidence="9" id="KW-1003">Cell membrane</keyword>
<feature type="transmembrane region" description="Helical" evidence="9">
    <location>
        <begin position="6"/>
        <end position="23"/>
    </location>
</feature>
<evidence type="ECO:0000313" key="11">
    <source>
        <dbReference type="EMBL" id="RZO19041.1"/>
    </source>
</evidence>
<dbReference type="AlphaFoldDB" id="A0A520MCW7"/>
<dbReference type="EMBL" id="SHBM01000002">
    <property type="protein sequence ID" value="RZO19041.1"/>
    <property type="molecule type" value="Genomic_DNA"/>
</dbReference>
<dbReference type="InterPro" id="IPR038107">
    <property type="entry name" value="Glycos_transf_N_sf"/>
</dbReference>
<dbReference type="InterPro" id="IPR039901">
    <property type="entry name" value="Kdotransferase"/>
</dbReference>
<dbReference type="Gene3D" id="3.40.50.2000">
    <property type="entry name" value="Glycogen Phosphorylase B"/>
    <property type="match status" value="1"/>
</dbReference>
<evidence type="ECO:0000256" key="6">
    <source>
        <dbReference type="ARBA" id="ARBA00049183"/>
    </source>
</evidence>
<sequence length="421" mass="47611">MKLFLYNLLFLILIPFFVIRIIFKSIFDSDYRINFLQRFGILNKNLNFNSNNKIIWFHAVSLGEVIGSQRIVKALSKEANIFLTVSTPTGLRKAKEIFKKDNIEISYAPWDFYIFALIFINDIKPNLIVIFETEIWPSIINIATKKDIPIILSNGRISKKSYNSYKRFNYLVNNSFNKLSLVLAQSDSHKSRFQALGVKKEAIQTSGSVKFDITASSSHYFPEIDSFTKNKYILAASTHKGEDKTVLAAYKTVLDSFPDIRLVIVPRHPERSAEVNNLAKKYSLQTSIETKQIDSNSQVLIVNSIGKLPYLYQSAEAAFVGGSLIPRGGHNIIEPAFLGCPFIIGPHMFNFESIADEFINSSSCKVATDEKSLSTEFINILSSNDNVFSMIRSANDIIDRNKGSLEKQVSAIIQILKREAK</sequence>
<evidence type="ECO:0000256" key="3">
    <source>
        <dbReference type="ARBA" id="ARBA00019077"/>
    </source>
</evidence>
<dbReference type="Pfam" id="PF04413">
    <property type="entry name" value="Glycos_transf_N"/>
    <property type="match status" value="1"/>
</dbReference>
<evidence type="ECO:0000256" key="4">
    <source>
        <dbReference type="ARBA" id="ARBA00022679"/>
    </source>
</evidence>
<evidence type="ECO:0000313" key="12">
    <source>
        <dbReference type="Proteomes" id="UP000318359"/>
    </source>
</evidence>
<comment type="caution">
    <text evidence="11">The sequence shown here is derived from an EMBL/GenBank/DDBJ whole genome shotgun (WGS) entry which is preliminary data.</text>
</comment>
<gene>
    <name evidence="11" type="ORF">EVB00_00265</name>
</gene>
<comment type="subcellular location">
    <subcellularLocation>
        <location evidence="9">Cell membrane</location>
    </subcellularLocation>
</comment>
<evidence type="ECO:0000256" key="9">
    <source>
        <dbReference type="RuleBase" id="RU365103"/>
    </source>
</evidence>
<evidence type="ECO:0000256" key="2">
    <source>
        <dbReference type="ARBA" id="ARBA00012621"/>
    </source>
</evidence>
<evidence type="ECO:0000259" key="10">
    <source>
        <dbReference type="Pfam" id="PF04413"/>
    </source>
</evidence>
<organism evidence="11 12">
    <name type="scientific">SAR86 cluster bacterium</name>
    <dbReference type="NCBI Taxonomy" id="2030880"/>
    <lineage>
        <taxon>Bacteria</taxon>
        <taxon>Pseudomonadati</taxon>
        <taxon>Pseudomonadota</taxon>
        <taxon>Gammaproteobacteria</taxon>
        <taxon>SAR86 cluster</taxon>
    </lineage>
</organism>
<dbReference type="SUPFAM" id="SSF53756">
    <property type="entry name" value="UDP-Glycosyltransferase/glycogen phosphorylase"/>
    <property type="match status" value="1"/>
</dbReference>
<accession>A0A520MCW7</accession>
<dbReference type="GO" id="GO:0009244">
    <property type="term" value="P:lipopolysaccharide core region biosynthetic process"/>
    <property type="evidence" value="ECO:0007669"/>
    <property type="project" value="UniProtKB-UniRule"/>
</dbReference>
<comment type="similarity">
    <text evidence="9">Belongs to the glycosyltransferase group 1 family.</text>
</comment>
<keyword evidence="9" id="KW-0472">Membrane</keyword>
<comment type="function">
    <text evidence="9">Involved in lipopolysaccharide (LPS) biosynthesis. Catalyzes the transfer of 3-deoxy-D-manno-octulosonate (Kdo) residue(s) from CMP-Kdo to lipid IV(A), the tetraacyldisaccharide-1,4'-bisphosphate precursor of lipid A.</text>
</comment>
<keyword evidence="4 9" id="KW-0808">Transferase</keyword>
<dbReference type="PANTHER" id="PTHR42755:SF1">
    <property type="entry name" value="3-DEOXY-D-MANNO-OCTULOSONIC ACID TRANSFERASE, MITOCHONDRIAL-RELATED"/>
    <property type="match status" value="1"/>
</dbReference>
<comment type="pathway">
    <text evidence="1 9">Bacterial outer membrane biogenesis; LPS core biosynthesis.</text>
</comment>
<dbReference type="Proteomes" id="UP000318359">
    <property type="component" value="Unassembled WGS sequence"/>
</dbReference>
<name>A0A520MCW7_9GAMM</name>
<keyword evidence="9" id="KW-1133">Transmembrane helix</keyword>
<evidence type="ECO:0000256" key="1">
    <source>
        <dbReference type="ARBA" id="ARBA00004713"/>
    </source>
</evidence>
<feature type="site" description="Transition state stabilizer" evidence="8">
    <location>
        <position position="210"/>
    </location>
</feature>
<evidence type="ECO:0000256" key="7">
    <source>
        <dbReference type="PIRSR" id="PIRSR639901-1"/>
    </source>
</evidence>
<dbReference type="UniPathway" id="UPA00958"/>
<feature type="domain" description="3-deoxy-D-manno-octulosonic-acid transferase N-terminal" evidence="10">
    <location>
        <begin position="35"/>
        <end position="213"/>
    </location>
</feature>
<feature type="site" description="Transition state stabilizer" evidence="8">
    <location>
        <position position="132"/>
    </location>
</feature>
<evidence type="ECO:0000256" key="8">
    <source>
        <dbReference type="PIRSR" id="PIRSR639901-2"/>
    </source>
</evidence>
<reference evidence="11 12" key="1">
    <citation type="submission" date="2019-02" db="EMBL/GenBank/DDBJ databases">
        <title>Prokaryotic population dynamics and viral predation in marine succession experiment using metagenomics: the confinement effect.</title>
        <authorList>
            <person name="Haro-Moreno J.M."/>
            <person name="Rodriguez-Valera F."/>
            <person name="Lopez-Perez M."/>
        </authorList>
    </citation>
    <scope>NUCLEOTIDE SEQUENCE [LARGE SCALE GENOMIC DNA]</scope>
    <source>
        <strain evidence="11">MED-G167</strain>
    </source>
</reference>
<dbReference type="Gene3D" id="3.40.50.11720">
    <property type="entry name" value="3-Deoxy-D-manno-octulosonic-acid transferase, N-terminal domain"/>
    <property type="match status" value="1"/>
</dbReference>
<proteinExistence type="inferred from homology"/>
<feature type="active site" description="Proton acceptor" evidence="7">
    <location>
        <position position="64"/>
    </location>
</feature>
<keyword evidence="9" id="KW-0812">Transmembrane</keyword>
<dbReference type="GO" id="GO:0043842">
    <property type="term" value="F:Kdo transferase activity"/>
    <property type="evidence" value="ECO:0007669"/>
    <property type="project" value="UniProtKB-EC"/>
</dbReference>